<dbReference type="Proteomes" id="UP000276972">
    <property type="component" value="Unassembled WGS sequence"/>
</dbReference>
<sequence length="488" mass="56762">MIRLNRSKDNKWILQKNISSTELMQAYVNAMREQNNEINTQNIQDNLRYNGHYIGRSIGGSLSTMGVRFSQMCFYMFGYKKDNRFIPSATTQLLLKNDANKADLMLVNLFSMQFPHPYSKTPKNFKLYCGRLILKLLLDKRLEQKLYIDECIWFLPFIETISKSIYEELITSILEYRILTYDEKLALFKSIDNFNDVFANVTHELKYYFLQIFADFGVLEFVCDMAHNNGKLFVFTHGTSSYRNDAYISRKKYSGYIKLADNMKEKTLLLLDKHAFDENPNLQADLLPSEWKSDLYELNPLEYLSIIQQKIFDEKNIKNNIKTMIYLSKYGSNDGKDFENALKESFDLFREVIECEHIGGSGDTDIICKIQNEGNITPPYKINIDAKKSKKSTAQLNPKRLILHIEKHNSKYCIVVSSRFAKGVKNDIDGKNVVIIEAETLGRYISKECLSSDDGYANFTRIDKIIEKNYGKDITPLINKQIDEIYSF</sequence>
<organism evidence="1 4">
    <name type="scientific">Helicobacter pylori</name>
    <name type="common">Campylobacter pylori</name>
    <dbReference type="NCBI Taxonomy" id="210"/>
    <lineage>
        <taxon>Bacteria</taxon>
        <taxon>Pseudomonadati</taxon>
        <taxon>Campylobacterota</taxon>
        <taxon>Epsilonproteobacteria</taxon>
        <taxon>Campylobacterales</taxon>
        <taxon>Helicobacteraceae</taxon>
        <taxon>Helicobacter</taxon>
    </lineage>
</organism>
<reference evidence="1" key="2">
    <citation type="submission" date="2019-09" db="EMBL/GenBank/DDBJ databases">
        <authorList>
            <person name="Saranathan R."/>
            <person name="Levi M.H."/>
            <person name="Wattam A.R."/>
            <person name="Malek A."/>
            <person name="Behin D.S."/>
            <person name="Pan D.H."/>
            <person name="Jacobs W.R."/>
            <person name="Szymczak W.A."/>
        </authorList>
    </citation>
    <scope>NUCLEOTIDE SEQUENCE</scope>
    <source>
        <strain evidence="1">MHP34</strain>
    </source>
</reference>
<evidence type="ECO:0008006" key="5">
    <source>
        <dbReference type="Google" id="ProtNLM"/>
    </source>
</evidence>
<dbReference type="EMBL" id="WADI01000001">
    <property type="protein sequence ID" value="MUU40198.1"/>
    <property type="molecule type" value="Genomic_DNA"/>
</dbReference>
<dbReference type="EMBL" id="RPFP01000003">
    <property type="protein sequence ID" value="RPF70109.1"/>
    <property type="molecule type" value="Genomic_DNA"/>
</dbReference>
<dbReference type="Proteomes" id="UP000470837">
    <property type="component" value="Unassembled WGS sequence"/>
</dbReference>
<evidence type="ECO:0000313" key="1">
    <source>
        <dbReference type="EMBL" id="MUU40198.1"/>
    </source>
</evidence>
<protein>
    <recommendedName>
        <fullName evidence="5">Restriction endonuclease</fullName>
    </recommendedName>
</protein>
<proteinExistence type="predicted"/>
<accession>A0A2A6SQ91</accession>
<reference evidence="2 3" key="1">
    <citation type="submission" date="2018-11" db="EMBL/GenBank/DDBJ databases">
        <authorList>
            <person name="Gutierrez A.J."/>
            <person name="Bravo M."/>
        </authorList>
    </citation>
    <scope>NUCLEOTIDE SEQUENCE [LARGE SCALE GENOMIC DNA]</scope>
    <source>
        <strain evidence="2 3">22388</strain>
    </source>
</reference>
<gene>
    <name evidence="2" type="ORF">EGV97_01295</name>
    <name evidence="1" type="ORF">F7209_00050</name>
</gene>
<comment type="caution">
    <text evidence="1">The sequence shown here is derived from an EMBL/GenBank/DDBJ whole genome shotgun (WGS) entry which is preliminary data.</text>
</comment>
<evidence type="ECO:0000313" key="3">
    <source>
        <dbReference type="Proteomes" id="UP000276972"/>
    </source>
</evidence>
<evidence type="ECO:0000313" key="4">
    <source>
        <dbReference type="Proteomes" id="UP000470837"/>
    </source>
</evidence>
<dbReference type="AlphaFoldDB" id="A0A2A6SQ91"/>
<dbReference type="RefSeq" id="WP_000620359.1">
    <property type="nucleotide sequence ID" value="NZ_CP071940.1"/>
</dbReference>
<reference evidence="1 4" key="3">
    <citation type="journal article" date="2020" name="J. Clin. Microbiol.">
        <title>Helicobacter pylori infections in the Bronx, New York: Surveying Antibiotic Susceptibility and Strain Lineage by Whole-genome Sequencing.</title>
        <authorList>
            <person name="Saranathan R."/>
            <person name="Levi M.H."/>
            <person name="Wattam A.R."/>
            <person name="Malek A."/>
            <person name="Asare E."/>
            <person name="Behin D.S."/>
            <person name="Pan D.H."/>
            <person name="Jacobs W.R."/>
            <person name="Szymczak W.A."/>
        </authorList>
    </citation>
    <scope>NUCLEOTIDE SEQUENCE [LARGE SCALE GENOMIC DNA]</scope>
    <source>
        <strain evidence="1 4">MHP34</strain>
    </source>
</reference>
<name>A0A2A6SQ91_HELPX</name>
<evidence type="ECO:0000313" key="2">
    <source>
        <dbReference type="EMBL" id="RPF70109.1"/>
    </source>
</evidence>